<feature type="compositionally biased region" description="Polar residues" evidence="1">
    <location>
        <begin position="36"/>
        <end position="51"/>
    </location>
</feature>
<evidence type="ECO:0000313" key="2">
    <source>
        <dbReference type="EMBL" id="SOQ57770.1"/>
    </source>
</evidence>
<gene>
    <name evidence="2" type="ORF">SFRICE_037513</name>
</gene>
<dbReference type="EMBL" id="ODYU01011812">
    <property type="protein sequence ID" value="SOQ57770.1"/>
    <property type="molecule type" value="Genomic_DNA"/>
</dbReference>
<protein>
    <submittedName>
        <fullName evidence="2">SFRICE_037513</fullName>
    </submittedName>
</protein>
<sequence>MYIYSCFSKQSPSNPLGSPQLQGFLWLAGRSPATVSTDLRTASKSSSPPEQNKTRNTDSGKEFHPLAVRPMNQEQQRFVQLEELQHQPPVVM</sequence>
<feature type="region of interest" description="Disordered" evidence="1">
    <location>
        <begin position="36"/>
        <end position="64"/>
    </location>
</feature>
<accession>A0A2H1WXH6</accession>
<name>A0A2H1WXH6_SPOFR</name>
<feature type="compositionally biased region" description="Basic and acidic residues" evidence="1">
    <location>
        <begin position="52"/>
        <end position="64"/>
    </location>
</feature>
<evidence type="ECO:0000256" key="1">
    <source>
        <dbReference type="SAM" id="MobiDB-lite"/>
    </source>
</evidence>
<dbReference type="AlphaFoldDB" id="A0A2H1WXH6"/>
<organism evidence="2">
    <name type="scientific">Spodoptera frugiperda</name>
    <name type="common">Fall armyworm</name>
    <dbReference type="NCBI Taxonomy" id="7108"/>
    <lineage>
        <taxon>Eukaryota</taxon>
        <taxon>Metazoa</taxon>
        <taxon>Ecdysozoa</taxon>
        <taxon>Arthropoda</taxon>
        <taxon>Hexapoda</taxon>
        <taxon>Insecta</taxon>
        <taxon>Pterygota</taxon>
        <taxon>Neoptera</taxon>
        <taxon>Endopterygota</taxon>
        <taxon>Lepidoptera</taxon>
        <taxon>Glossata</taxon>
        <taxon>Ditrysia</taxon>
        <taxon>Noctuoidea</taxon>
        <taxon>Noctuidae</taxon>
        <taxon>Amphipyrinae</taxon>
        <taxon>Spodoptera</taxon>
    </lineage>
</organism>
<proteinExistence type="predicted"/>
<reference evidence="2" key="1">
    <citation type="submission" date="2016-07" db="EMBL/GenBank/DDBJ databases">
        <authorList>
            <person name="Bretaudeau A."/>
        </authorList>
    </citation>
    <scope>NUCLEOTIDE SEQUENCE</scope>
    <source>
        <strain evidence="2">Rice</strain>
        <tissue evidence="2">Whole body</tissue>
    </source>
</reference>